<feature type="region of interest" description="Disordered" evidence="1">
    <location>
        <begin position="71"/>
        <end position="92"/>
    </location>
</feature>
<proteinExistence type="predicted"/>
<dbReference type="EMBL" id="BSXT01003261">
    <property type="protein sequence ID" value="GMF53318.1"/>
    <property type="molecule type" value="Genomic_DNA"/>
</dbReference>
<name>A0A9W6Y5X3_9STRA</name>
<gene>
    <name evidence="2" type="ORF">Pfra01_002201600</name>
</gene>
<feature type="region of interest" description="Disordered" evidence="1">
    <location>
        <begin position="1"/>
        <end position="34"/>
    </location>
</feature>
<feature type="compositionally biased region" description="Basic and acidic residues" evidence="1">
    <location>
        <begin position="81"/>
        <end position="92"/>
    </location>
</feature>
<protein>
    <submittedName>
        <fullName evidence="2">Unnamed protein product</fullName>
    </submittedName>
</protein>
<organism evidence="2 3">
    <name type="scientific">Phytophthora fragariaefolia</name>
    <dbReference type="NCBI Taxonomy" id="1490495"/>
    <lineage>
        <taxon>Eukaryota</taxon>
        <taxon>Sar</taxon>
        <taxon>Stramenopiles</taxon>
        <taxon>Oomycota</taxon>
        <taxon>Peronosporomycetes</taxon>
        <taxon>Peronosporales</taxon>
        <taxon>Peronosporaceae</taxon>
        <taxon>Phytophthora</taxon>
    </lineage>
</organism>
<evidence type="ECO:0000256" key="1">
    <source>
        <dbReference type="SAM" id="MobiDB-lite"/>
    </source>
</evidence>
<reference evidence="2" key="1">
    <citation type="submission" date="2023-04" db="EMBL/GenBank/DDBJ databases">
        <title>Phytophthora fragariaefolia NBRC 109709.</title>
        <authorList>
            <person name="Ichikawa N."/>
            <person name="Sato H."/>
            <person name="Tonouchi N."/>
        </authorList>
    </citation>
    <scope>NUCLEOTIDE SEQUENCE</scope>
    <source>
        <strain evidence="2">NBRC 109709</strain>
    </source>
</reference>
<comment type="caution">
    <text evidence="2">The sequence shown here is derived from an EMBL/GenBank/DDBJ whole genome shotgun (WGS) entry which is preliminary data.</text>
</comment>
<evidence type="ECO:0000313" key="3">
    <source>
        <dbReference type="Proteomes" id="UP001165121"/>
    </source>
</evidence>
<dbReference type="AlphaFoldDB" id="A0A9W6Y5X3"/>
<accession>A0A9W6Y5X3</accession>
<evidence type="ECO:0000313" key="2">
    <source>
        <dbReference type="EMBL" id="GMF53318.1"/>
    </source>
</evidence>
<keyword evidence="3" id="KW-1185">Reference proteome</keyword>
<sequence length="92" mass="10785">MQERRQQKPGEEEKPTGYEPKQELGKHGLYDQEGGRGVEQRWSSYQLEWARLAAVQAHHDAVPRMLRSQGERVASGRYLRRQRDVPEHFGSR</sequence>
<dbReference type="Proteomes" id="UP001165121">
    <property type="component" value="Unassembled WGS sequence"/>
</dbReference>